<dbReference type="PANTHER" id="PTHR15427:SF33">
    <property type="entry name" value="COLLAGEN IV NC1 DOMAIN-CONTAINING PROTEIN"/>
    <property type="match status" value="1"/>
</dbReference>
<reference evidence="4 5" key="1">
    <citation type="submission" date="2020-10" db="EMBL/GenBank/DDBJ databases">
        <title>ChiBAC.</title>
        <authorList>
            <person name="Zenner C."/>
            <person name="Hitch T.C.A."/>
            <person name="Clavel T."/>
        </authorList>
    </citation>
    <scope>NUCLEOTIDE SEQUENCE [LARGE SCALE GENOMIC DNA]</scope>
    <source>
        <strain evidence="4 5">DSM 108991</strain>
    </source>
</reference>
<dbReference type="Proteomes" id="UP000758652">
    <property type="component" value="Unassembled WGS sequence"/>
</dbReference>
<evidence type="ECO:0000313" key="5">
    <source>
        <dbReference type="Proteomes" id="UP000758652"/>
    </source>
</evidence>
<gene>
    <name evidence="4" type="ORF">INF30_05895</name>
</gene>
<accession>A0ABR9RIK0</accession>
<evidence type="ECO:0000256" key="3">
    <source>
        <dbReference type="SAM" id="MobiDB-lite"/>
    </source>
</evidence>
<feature type="region of interest" description="Disordered" evidence="3">
    <location>
        <begin position="1"/>
        <end position="63"/>
    </location>
</feature>
<protein>
    <recommendedName>
        <fullName evidence="6">Collagen triple helix repeat protein</fullName>
    </recommendedName>
</protein>
<dbReference type="InterPro" id="IPR050392">
    <property type="entry name" value="Collagen/C1q_domain"/>
</dbReference>
<comment type="caution">
    <text evidence="4">The sequence shown here is derived from an EMBL/GenBank/DDBJ whole genome shotgun (WGS) entry which is preliminary data.</text>
</comment>
<dbReference type="Pfam" id="PF01391">
    <property type="entry name" value="Collagen"/>
    <property type="match status" value="1"/>
</dbReference>
<evidence type="ECO:0000313" key="4">
    <source>
        <dbReference type="EMBL" id="MBE5062791.1"/>
    </source>
</evidence>
<feature type="compositionally biased region" description="Pro residues" evidence="3">
    <location>
        <begin position="16"/>
        <end position="25"/>
    </location>
</feature>
<evidence type="ECO:0008006" key="6">
    <source>
        <dbReference type="Google" id="ProtNLM"/>
    </source>
</evidence>
<sequence>MRCKKGCAQKNCPCCRPGPPGPQGPAGPQGEPGPQGPAGPQGEPGPQGPAGGTDNLLSAFATPPQLGTPGMPLVFDRNGAVLGDAVVHGQNSPDIAIRQPGTYYVSFHGAVTPGSGAAFPLSVRLFLTSQGTEVAGASAVHTFTAPGTTAGMSFSQILDVSSAPVVLQVNSEGGGFIYGEVNICVIKLY</sequence>
<keyword evidence="2" id="KW-0964">Secreted</keyword>
<dbReference type="InterPro" id="IPR008983">
    <property type="entry name" value="Tumour_necrosis_fac-like_dom"/>
</dbReference>
<keyword evidence="5" id="KW-1185">Reference proteome</keyword>
<proteinExistence type="predicted"/>
<organism evidence="4 5">
    <name type="scientific">Claveliimonas monacensis</name>
    <dbReference type="NCBI Taxonomy" id="2779351"/>
    <lineage>
        <taxon>Bacteria</taxon>
        <taxon>Bacillati</taxon>
        <taxon>Bacillota</taxon>
        <taxon>Clostridia</taxon>
        <taxon>Lachnospirales</taxon>
        <taxon>Lachnospiraceae</taxon>
        <taxon>Claveliimonas</taxon>
    </lineage>
</organism>
<dbReference type="RefSeq" id="WP_226394542.1">
    <property type="nucleotide sequence ID" value="NZ_JADCKL010000003.1"/>
</dbReference>
<comment type="subcellular location">
    <subcellularLocation>
        <location evidence="1">Secreted</location>
    </subcellularLocation>
</comment>
<dbReference type="PANTHER" id="PTHR15427">
    <property type="entry name" value="EMILIN ELASTIN MICROFIBRIL INTERFACE-LOCATED PROTEIN ELASTIN MICROFIBRIL INTERFACER"/>
    <property type="match status" value="1"/>
</dbReference>
<dbReference type="EMBL" id="JADCKL010000003">
    <property type="protein sequence ID" value="MBE5062791.1"/>
    <property type="molecule type" value="Genomic_DNA"/>
</dbReference>
<evidence type="ECO:0000256" key="1">
    <source>
        <dbReference type="ARBA" id="ARBA00004613"/>
    </source>
</evidence>
<name>A0ABR9RIK0_9FIRM</name>
<evidence type="ECO:0000256" key="2">
    <source>
        <dbReference type="ARBA" id="ARBA00022525"/>
    </source>
</evidence>
<dbReference type="InterPro" id="IPR008160">
    <property type="entry name" value="Collagen"/>
</dbReference>
<dbReference type="Gene3D" id="2.60.120.40">
    <property type="match status" value="1"/>
</dbReference>